<evidence type="ECO:0000256" key="1">
    <source>
        <dbReference type="ARBA" id="ARBA00010164"/>
    </source>
</evidence>
<dbReference type="Proteomes" id="UP000253792">
    <property type="component" value="Unassembled WGS sequence"/>
</dbReference>
<sequence>MRQLDVYLGESLIGRIVENRKGGRFEYEQSIVGKLAGRPVLSMAFPAKVRPFGEAKTSAWFNGLLPEGNRRDEVCRSLGVLPYDWIGLLAEIGWECAGAVRVFEHGRERACELRLEEILSSELAEKLSSATERLPQVESGLFRMSLGGFQEKMCVVMPAIPEGVSSVAADDVLLPMGDSPSTHILKPESEHYPGLAESEAWAMTAAGNAARASKVALLDLDDAPSTLVVERYDRIADNGSAHVLRLHQEDVCQALGIDPHGKYAAAGAPKGNDPTYVAIAGLLQKFSSDPEGEKAELLRQLVANLALGNWDAHAKNTSFLYCEQMVPTLAPLYDVVPIAEVEPRTTLLSMRVNGVIDPGKLTRADVVAEAVSWGLATTDVESVVDRVLKNLEEGIRIASTAYPAAAARHEANALERIRKLKGGIWP</sequence>
<comment type="caution">
    <text evidence="6">The sequence shown here is derived from an EMBL/GenBank/DDBJ whole genome shotgun (WGS) entry which is preliminary data.</text>
</comment>
<dbReference type="STRING" id="1034345.GCA_000236865_01337"/>
<evidence type="ECO:0000313" key="6">
    <source>
        <dbReference type="EMBL" id="RDB57508.1"/>
    </source>
</evidence>
<dbReference type="InterPro" id="IPR052028">
    <property type="entry name" value="HipA_Ser/Thr_kinase"/>
</dbReference>
<dbReference type="InterPro" id="IPR012893">
    <property type="entry name" value="HipA-like_C"/>
</dbReference>
<dbReference type="Pfam" id="PF07804">
    <property type="entry name" value="HipA_C"/>
    <property type="match status" value="1"/>
</dbReference>
<evidence type="ECO:0000259" key="5">
    <source>
        <dbReference type="Pfam" id="PF13657"/>
    </source>
</evidence>
<organism evidence="6 7">
    <name type="scientific">Senegalimassilia anaerobia</name>
    <dbReference type="NCBI Taxonomy" id="1473216"/>
    <lineage>
        <taxon>Bacteria</taxon>
        <taxon>Bacillati</taxon>
        <taxon>Actinomycetota</taxon>
        <taxon>Coriobacteriia</taxon>
        <taxon>Coriobacteriales</taxon>
        <taxon>Coriobacteriaceae</taxon>
        <taxon>Senegalimassilia</taxon>
    </lineage>
</organism>
<dbReference type="Pfam" id="PF13657">
    <property type="entry name" value="Couple_hipA"/>
    <property type="match status" value="1"/>
</dbReference>
<dbReference type="GO" id="GO:0004674">
    <property type="term" value="F:protein serine/threonine kinase activity"/>
    <property type="evidence" value="ECO:0007669"/>
    <property type="project" value="TreeGrafter"/>
</dbReference>
<comment type="similarity">
    <text evidence="1">Belongs to the HipA Ser/Thr kinase family.</text>
</comment>
<dbReference type="InterPro" id="IPR017508">
    <property type="entry name" value="HipA_N1"/>
</dbReference>
<reference evidence="6 7" key="1">
    <citation type="journal article" date="2018" name="Elife">
        <title>Discovery and characterization of a prevalent human gut bacterial enzyme sufficient for the inactivation of a family of plant toxins.</title>
        <authorList>
            <person name="Koppel N."/>
            <person name="Bisanz J.E."/>
            <person name="Pandelia M.E."/>
            <person name="Turnbaugh P.J."/>
            <person name="Balskus E.P."/>
        </authorList>
    </citation>
    <scope>NUCLEOTIDE SEQUENCE [LARGE SCALE GENOMIC DNA]</scope>
    <source>
        <strain evidence="7">anaerobia AP69FAA</strain>
    </source>
</reference>
<protein>
    <recommendedName>
        <fullName evidence="8">Type II toxin-antitoxin system HipA family toxin</fullName>
    </recommendedName>
</protein>
<dbReference type="GO" id="GO:0005829">
    <property type="term" value="C:cytosol"/>
    <property type="evidence" value="ECO:0007669"/>
    <property type="project" value="TreeGrafter"/>
</dbReference>
<evidence type="ECO:0000259" key="4">
    <source>
        <dbReference type="Pfam" id="PF07804"/>
    </source>
</evidence>
<dbReference type="EMBL" id="PPTP01000001">
    <property type="protein sequence ID" value="RDB57508.1"/>
    <property type="molecule type" value="Genomic_DNA"/>
</dbReference>
<accession>A0A369LHL3</accession>
<evidence type="ECO:0000313" key="7">
    <source>
        <dbReference type="Proteomes" id="UP000253792"/>
    </source>
</evidence>
<dbReference type="PANTHER" id="PTHR37419">
    <property type="entry name" value="SERINE/THREONINE-PROTEIN KINASE TOXIN HIPA"/>
    <property type="match status" value="1"/>
</dbReference>
<dbReference type="OrthoDB" id="3182374at2"/>
<keyword evidence="7" id="KW-1185">Reference proteome</keyword>
<feature type="domain" description="HipA N-terminal subdomain 1" evidence="5">
    <location>
        <begin position="4"/>
        <end position="102"/>
    </location>
</feature>
<name>A0A369LHL3_9ACTN</name>
<keyword evidence="2" id="KW-0808">Transferase</keyword>
<dbReference type="AlphaFoldDB" id="A0A369LHL3"/>
<feature type="domain" description="HipA-like C-terminal" evidence="4">
    <location>
        <begin position="144"/>
        <end position="393"/>
    </location>
</feature>
<dbReference type="NCBIfam" id="TIGR03071">
    <property type="entry name" value="couple_hipA"/>
    <property type="match status" value="1"/>
</dbReference>
<keyword evidence="3" id="KW-0418">Kinase</keyword>
<evidence type="ECO:0000256" key="3">
    <source>
        <dbReference type="ARBA" id="ARBA00022777"/>
    </source>
</evidence>
<dbReference type="RefSeq" id="WP_114619998.1">
    <property type="nucleotide sequence ID" value="NZ_PPTP01000001.1"/>
</dbReference>
<evidence type="ECO:0008006" key="8">
    <source>
        <dbReference type="Google" id="ProtNLM"/>
    </source>
</evidence>
<dbReference type="PANTHER" id="PTHR37419:SF1">
    <property type="entry name" value="SERINE_THREONINE-PROTEIN KINASE TOXIN HIPA"/>
    <property type="match status" value="1"/>
</dbReference>
<gene>
    <name evidence="6" type="ORF">C1880_01435</name>
</gene>
<evidence type="ECO:0000256" key="2">
    <source>
        <dbReference type="ARBA" id="ARBA00022679"/>
    </source>
</evidence>
<proteinExistence type="inferred from homology"/>